<comment type="caution">
    <text evidence="3">The sequence shown here is derived from an EMBL/GenBank/DDBJ whole genome shotgun (WGS) entry which is preliminary data.</text>
</comment>
<keyword evidence="4" id="KW-1185">Reference proteome</keyword>
<name>A0ABV5B2X6_9BACL</name>
<dbReference type="SMART" id="SM00477">
    <property type="entry name" value="NUC"/>
    <property type="match status" value="1"/>
</dbReference>
<accession>A0ABV5B2X6</accession>
<dbReference type="Proteomes" id="UP001580407">
    <property type="component" value="Unassembled WGS sequence"/>
</dbReference>
<feature type="domain" description="ENPP1-3/EXOG-like endonuclease/phosphodiesterase" evidence="1">
    <location>
        <begin position="41"/>
        <end position="252"/>
    </location>
</feature>
<dbReference type="RefSeq" id="WP_375523857.1">
    <property type="nucleotide sequence ID" value="NZ_JBHILM010000003.1"/>
</dbReference>
<proteinExistence type="predicted"/>
<dbReference type="PANTHER" id="PTHR13966:SF5">
    <property type="entry name" value="ENDONUCLEASE G, MITOCHONDRIAL"/>
    <property type="match status" value="1"/>
</dbReference>
<dbReference type="InterPro" id="IPR001604">
    <property type="entry name" value="Endo_G_ENPP1-like_dom"/>
</dbReference>
<dbReference type="EMBL" id="JBHILM010000003">
    <property type="protein sequence ID" value="MFB5680031.1"/>
    <property type="molecule type" value="Genomic_DNA"/>
</dbReference>
<evidence type="ECO:0000313" key="3">
    <source>
        <dbReference type="EMBL" id="MFB5680031.1"/>
    </source>
</evidence>
<organism evidence="3 4">
    <name type="scientific">Paenibacillus terreus</name>
    <dbReference type="NCBI Taxonomy" id="1387834"/>
    <lineage>
        <taxon>Bacteria</taxon>
        <taxon>Bacillati</taxon>
        <taxon>Bacillota</taxon>
        <taxon>Bacilli</taxon>
        <taxon>Bacillales</taxon>
        <taxon>Paenibacillaceae</taxon>
        <taxon>Paenibacillus</taxon>
    </lineage>
</organism>
<evidence type="ECO:0000313" key="4">
    <source>
        <dbReference type="Proteomes" id="UP001580407"/>
    </source>
</evidence>
<sequence>MPTTTKGYDPLFLGTDHQIDFPTLTGKVKEHALKGGEIFDFTHFSLVMNKETKFALYSIAIVDKYKHRNIERGNNDWHYDERIGKNNQVGDELYEQNDWDRGHLTRRYDICWGDQAEQANYDSFCWANITLQHHDFNTGIWNDLENWLLDYVEDGGEMIVTTGPVHKDNDSEYCGVHQPSGCKIKVPYGFWKSITFVDQNQSLRTLAFIIRQYKNAHDNLATRFKPLKTYQVPLTTITRETEIEFDKKQYDTNPLFFFANPTTAEKDIQTPEAYLIENKTDIILDRNI</sequence>
<dbReference type="SMART" id="SM00892">
    <property type="entry name" value="Endonuclease_NS"/>
    <property type="match status" value="1"/>
</dbReference>
<dbReference type="GO" id="GO:0004519">
    <property type="term" value="F:endonuclease activity"/>
    <property type="evidence" value="ECO:0007669"/>
    <property type="project" value="UniProtKB-KW"/>
</dbReference>
<dbReference type="InterPro" id="IPR020821">
    <property type="entry name" value="ENPP1-3/EXOG-like_nuc-like"/>
</dbReference>
<evidence type="ECO:0000259" key="1">
    <source>
        <dbReference type="SMART" id="SM00477"/>
    </source>
</evidence>
<keyword evidence="3" id="KW-0540">Nuclease</keyword>
<evidence type="ECO:0000259" key="2">
    <source>
        <dbReference type="SMART" id="SM00892"/>
    </source>
</evidence>
<dbReference type="InterPro" id="IPR040255">
    <property type="entry name" value="Non-specific_endonuclease"/>
</dbReference>
<dbReference type="InterPro" id="IPR044929">
    <property type="entry name" value="DNA/RNA_non-sp_Endonuclease_sf"/>
</dbReference>
<reference evidence="3 4" key="1">
    <citation type="submission" date="2024-09" db="EMBL/GenBank/DDBJ databases">
        <authorList>
            <person name="Ruan L."/>
        </authorList>
    </citation>
    <scope>NUCLEOTIDE SEQUENCE [LARGE SCALE GENOMIC DNA]</scope>
    <source>
        <strain evidence="3 4">D33</strain>
    </source>
</reference>
<dbReference type="InterPro" id="IPR044925">
    <property type="entry name" value="His-Me_finger_sf"/>
</dbReference>
<feature type="domain" description="DNA/RNA non-specific endonuclease/pyrophosphatase/phosphodiesterase" evidence="2">
    <location>
        <begin position="40"/>
        <end position="252"/>
    </location>
</feature>
<dbReference type="Pfam" id="PF01223">
    <property type="entry name" value="Endonuclease_NS"/>
    <property type="match status" value="1"/>
</dbReference>
<keyword evidence="3" id="KW-0378">Hydrolase</keyword>
<dbReference type="PANTHER" id="PTHR13966">
    <property type="entry name" value="ENDONUCLEASE RELATED"/>
    <property type="match status" value="1"/>
</dbReference>
<gene>
    <name evidence="3" type="ORF">ACE3NQ_03730</name>
</gene>
<protein>
    <submittedName>
        <fullName evidence="3">DNA/RNA non-specific endonuclease</fullName>
    </submittedName>
</protein>
<dbReference type="Gene3D" id="3.40.570.10">
    <property type="entry name" value="Extracellular Endonuclease, subunit A"/>
    <property type="match status" value="1"/>
</dbReference>
<dbReference type="SUPFAM" id="SSF54060">
    <property type="entry name" value="His-Me finger endonucleases"/>
    <property type="match status" value="1"/>
</dbReference>
<keyword evidence="3" id="KW-0255">Endonuclease</keyword>